<reference evidence="1" key="1">
    <citation type="submission" date="2018-05" db="EMBL/GenBank/DDBJ databases">
        <authorList>
            <person name="Lanie J.A."/>
            <person name="Ng W.-L."/>
            <person name="Kazmierczak K.M."/>
            <person name="Andrzejewski T.M."/>
            <person name="Davidsen T.M."/>
            <person name="Wayne K.J."/>
            <person name="Tettelin H."/>
            <person name="Glass J.I."/>
            <person name="Rusch D."/>
            <person name="Podicherti R."/>
            <person name="Tsui H.-C.T."/>
            <person name="Winkler M.E."/>
        </authorList>
    </citation>
    <scope>NUCLEOTIDE SEQUENCE</scope>
</reference>
<dbReference type="PANTHER" id="PTHR40940:SF2">
    <property type="entry name" value="BATD"/>
    <property type="match status" value="1"/>
</dbReference>
<dbReference type="Pfam" id="PF13584">
    <property type="entry name" value="BatD"/>
    <property type="match status" value="1"/>
</dbReference>
<feature type="non-terminal residue" evidence="1">
    <location>
        <position position="312"/>
    </location>
</feature>
<evidence type="ECO:0000313" key="1">
    <source>
        <dbReference type="EMBL" id="SVC08560.1"/>
    </source>
</evidence>
<accession>A0A382J8Z9</accession>
<dbReference type="PANTHER" id="PTHR40940">
    <property type="entry name" value="PROTEIN BATD-RELATED"/>
    <property type="match status" value="1"/>
</dbReference>
<sequence>MTLIWAEGAVNVTVDRSRINEGDSITLTVTAKNVKSDPDVQLPNLQDFKIVSGPNQSSSTNVQFVNGKMTKSSTTTLAWTLIPINTGKLTIPAVAIKTGKQSFTSSPISITVSKRGDLQTEFVSQFFIEAEVDNKTPYRGEQVILTYTLYTKVDVTSFDDELPKFKGFWTEELFAPKNLQLRESQKNGNRFYAATIKKIALFPTQSGGIIIDPMTAVIGIREKQQRWNDFSLFGPPSKKYTISTNNLELKVQPLPDREIGKVSAVVGNWNIRSGISTTNVKQDEAVTFQILINGIGNIETVDISNISFPNEL</sequence>
<name>A0A382J8Z9_9ZZZZ</name>
<gene>
    <name evidence="1" type="ORF">METZ01_LOCUS261414</name>
</gene>
<dbReference type="AlphaFoldDB" id="A0A382J8Z9"/>
<proteinExistence type="predicted"/>
<organism evidence="1">
    <name type="scientific">marine metagenome</name>
    <dbReference type="NCBI Taxonomy" id="408172"/>
    <lineage>
        <taxon>unclassified sequences</taxon>
        <taxon>metagenomes</taxon>
        <taxon>ecological metagenomes</taxon>
    </lineage>
</organism>
<dbReference type="InterPro" id="IPR025738">
    <property type="entry name" value="BatD"/>
</dbReference>
<protein>
    <submittedName>
        <fullName evidence="1">Uncharacterized protein</fullName>
    </submittedName>
</protein>
<dbReference type="EMBL" id="UINC01072722">
    <property type="protein sequence ID" value="SVC08560.1"/>
    <property type="molecule type" value="Genomic_DNA"/>
</dbReference>